<evidence type="ECO:0000313" key="2">
    <source>
        <dbReference type="Proteomes" id="UP001234178"/>
    </source>
</evidence>
<dbReference type="Proteomes" id="UP001234178">
    <property type="component" value="Unassembled WGS sequence"/>
</dbReference>
<reference evidence="1 2" key="1">
    <citation type="journal article" date="2023" name="Nucleic Acids Res.">
        <title>The hologenome of Daphnia magna reveals possible DNA methylation and microbiome-mediated evolution of the host genome.</title>
        <authorList>
            <person name="Chaturvedi A."/>
            <person name="Li X."/>
            <person name="Dhandapani V."/>
            <person name="Marshall H."/>
            <person name="Kissane S."/>
            <person name="Cuenca-Cambronero M."/>
            <person name="Asole G."/>
            <person name="Calvet F."/>
            <person name="Ruiz-Romero M."/>
            <person name="Marangio P."/>
            <person name="Guigo R."/>
            <person name="Rago D."/>
            <person name="Mirbahai L."/>
            <person name="Eastwood N."/>
            <person name="Colbourne J.K."/>
            <person name="Zhou J."/>
            <person name="Mallon E."/>
            <person name="Orsini L."/>
        </authorList>
    </citation>
    <scope>NUCLEOTIDE SEQUENCE [LARGE SCALE GENOMIC DNA]</scope>
    <source>
        <strain evidence="1">LRV0_1</strain>
    </source>
</reference>
<keyword evidence="2" id="KW-1185">Reference proteome</keyword>
<sequence>MRSFVSQVTACKWINCFKTNPVHHPKEGGFKPFTNTMYSLVAYHAPSLVGVAVKLIVSQTEE</sequence>
<name>A0ABR0ASH6_9CRUS</name>
<organism evidence="1 2">
    <name type="scientific">Daphnia magna</name>
    <dbReference type="NCBI Taxonomy" id="35525"/>
    <lineage>
        <taxon>Eukaryota</taxon>
        <taxon>Metazoa</taxon>
        <taxon>Ecdysozoa</taxon>
        <taxon>Arthropoda</taxon>
        <taxon>Crustacea</taxon>
        <taxon>Branchiopoda</taxon>
        <taxon>Diplostraca</taxon>
        <taxon>Cladocera</taxon>
        <taxon>Anomopoda</taxon>
        <taxon>Daphniidae</taxon>
        <taxon>Daphnia</taxon>
    </lineage>
</organism>
<evidence type="ECO:0000313" key="1">
    <source>
        <dbReference type="EMBL" id="KAK4028054.1"/>
    </source>
</evidence>
<proteinExistence type="predicted"/>
<comment type="caution">
    <text evidence="1">The sequence shown here is derived from an EMBL/GenBank/DDBJ whole genome shotgun (WGS) entry which is preliminary data.</text>
</comment>
<accession>A0ABR0ASH6</accession>
<protein>
    <submittedName>
        <fullName evidence="1">Uncharacterized protein</fullName>
    </submittedName>
</protein>
<dbReference type="EMBL" id="JAOYFB010000038">
    <property type="protein sequence ID" value="KAK4028054.1"/>
    <property type="molecule type" value="Genomic_DNA"/>
</dbReference>
<gene>
    <name evidence="1" type="ORF">OUZ56_017217</name>
</gene>